<feature type="domain" description="DUF4268" evidence="1">
    <location>
        <begin position="10"/>
        <end position="145"/>
    </location>
</feature>
<reference evidence="2" key="1">
    <citation type="submission" date="2023-07" db="EMBL/GenBank/DDBJ databases">
        <title>The genome sequence of Rhodocytophaga aerolata KACC 12507.</title>
        <authorList>
            <person name="Zhang X."/>
        </authorList>
    </citation>
    <scope>NUCLEOTIDE SEQUENCE</scope>
    <source>
        <strain evidence="2">KACC 12507</strain>
    </source>
</reference>
<dbReference type="InterPro" id="IPR025364">
    <property type="entry name" value="DUF4268"/>
</dbReference>
<evidence type="ECO:0000313" key="2">
    <source>
        <dbReference type="EMBL" id="MDO1448741.1"/>
    </source>
</evidence>
<keyword evidence="3" id="KW-1185">Reference proteome</keyword>
<gene>
    <name evidence="2" type="ORF">Q0590_20865</name>
</gene>
<comment type="caution">
    <text evidence="2">The sequence shown here is derived from an EMBL/GenBank/DDBJ whole genome shotgun (WGS) entry which is preliminary data.</text>
</comment>
<dbReference type="Pfam" id="PF14088">
    <property type="entry name" value="DUF4268"/>
    <property type="match status" value="1"/>
</dbReference>
<dbReference type="EMBL" id="JAUKPO010000013">
    <property type="protein sequence ID" value="MDO1448741.1"/>
    <property type="molecule type" value="Genomic_DNA"/>
</dbReference>
<dbReference type="Proteomes" id="UP001168528">
    <property type="component" value="Unassembled WGS sequence"/>
</dbReference>
<evidence type="ECO:0000313" key="3">
    <source>
        <dbReference type="Proteomes" id="UP001168528"/>
    </source>
</evidence>
<proteinExistence type="predicted"/>
<name>A0ABT8R9H2_9BACT</name>
<organism evidence="2 3">
    <name type="scientific">Rhodocytophaga aerolata</name>
    <dbReference type="NCBI Taxonomy" id="455078"/>
    <lineage>
        <taxon>Bacteria</taxon>
        <taxon>Pseudomonadati</taxon>
        <taxon>Bacteroidota</taxon>
        <taxon>Cytophagia</taxon>
        <taxon>Cytophagales</taxon>
        <taxon>Rhodocytophagaceae</taxon>
        <taxon>Rhodocytophaga</taxon>
    </lineage>
</organism>
<dbReference type="RefSeq" id="WP_302039540.1">
    <property type="nucleotide sequence ID" value="NZ_JAUKPO010000013.1"/>
</dbReference>
<sequence>MYTREQATQLRQAFWTAFGQYMAPVPSAEGTKVNWSNYKTGLKHVYFKMEAGNKKASIAIELTHPDPDIQELFFEQFAELKNLLHNHLQEQWVWVLHTRDENDKTISRIFAEITQVSVFNQDDWPQLISFFKPRIIALDEFWSNAKYSFDGLL</sequence>
<evidence type="ECO:0000259" key="1">
    <source>
        <dbReference type="Pfam" id="PF14088"/>
    </source>
</evidence>
<accession>A0ABT8R9H2</accession>
<protein>
    <submittedName>
        <fullName evidence="2">DUF4268 domain-containing protein</fullName>
    </submittedName>
</protein>